<evidence type="ECO:0000256" key="2">
    <source>
        <dbReference type="ARBA" id="ARBA00022695"/>
    </source>
</evidence>
<evidence type="ECO:0000313" key="11">
    <source>
        <dbReference type="EMBL" id="SDP52190.1"/>
    </source>
</evidence>
<feature type="domain" description="Glutamate-ammonia ligase adenylyltransferase repeated" evidence="9">
    <location>
        <begin position="190"/>
        <end position="367"/>
    </location>
</feature>
<organism evidence="11 12">
    <name type="scientific">Actinopolyspora xinjiangensis</name>
    <dbReference type="NCBI Taxonomy" id="405564"/>
    <lineage>
        <taxon>Bacteria</taxon>
        <taxon>Bacillati</taxon>
        <taxon>Actinomycetota</taxon>
        <taxon>Actinomycetes</taxon>
        <taxon>Actinopolysporales</taxon>
        <taxon>Actinopolysporaceae</taxon>
        <taxon>Actinopolyspora</taxon>
    </lineage>
</organism>
<keyword evidence="6 7" id="KW-0511">Multifunctional enzyme</keyword>
<dbReference type="PANTHER" id="PTHR30621:SF0">
    <property type="entry name" value="BIFUNCTIONAL GLUTAMINE SYNTHETASE ADENYLYLTRANSFERASE_ADENYLYL-REMOVING ENZYME"/>
    <property type="match status" value="1"/>
</dbReference>
<dbReference type="Proteomes" id="UP000199497">
    <property type="component" value="Unassembled WGS sequence"/>
</dbReference>
<evidence type="ECO:0000256" key="7">
    <source>
        <dbReference type="HAMAP-Rule" id="MF_00802"/>
    </source>
</evidence>
<evidence type="ECO:0000256" key="5">
    <source>
        <dbReference type="ARBA" id="ARBA00022842"/>
    </source>
</evidence>
<comment type="similarity">
    <text evidence="7">Belongs to the GlnE family.</text>
</comment>
<keyword evidence="11" id="KW-0436">Ligase</keyword>
<dbReference type="GO" id="GO:0047388">
    <property type="term" value="F:[glutamine synthetase]-adenylyl-L-tyrosine phosphorylase activity"/>
    <property type="evidence" value="ECO:0007669"/>
    <property type="project" value="UniProtKB-EC"/>
</dbReference>
<proteinExistence type="inferred from homology"/>
<dbReference type="GO" id="GO:0000287">
    <property type="term" value="F:magnesium ion binding"/>
    <property type="evidence" value="ECO:0007669"/>
    <property type="project" value="UniProtKB-UniRule"/>
</dbReference>
<dbReference type="InterPro" id="IPR023057">
    <property type="entry name" value="GlnE"/>
</dbReference>
<feature type="region of interest" description="Disordered" evidence="8">
    <location>
        <begin position="1"/>
        <end position="33"/>
    </location>
</feature>
<comment type="catalytic activity">
    <reaction evidence="7">
        <text>[glutamine synthetase]-O(4)-(5'-adenylyl)-L-tyrosine + phosphate = [glutamine synthetase]-L-tyrosine + ADP</text>
        <dbReference type="Rhea" id="RHEA:43716"/>
        <dbReference type="Rhea" id="RHEA-COMP:10660"/>
        <dbReference type="Rhea" id="RHEA-COMP:10661"/>
        <dbReference type="ChEBI" id="CHEBI:43474"/>
        <dbReference type="ChEBI" id="CHEBI:46858"/>
        <dbReference type="ChEBI" id="CHEBI:83624"/>
        <dbReference type="ChEBI" id="CHEBI:456216"/>
        <dbReference type="EC" id="2.7.7.89"/>
    </reaction>
</comment>
<evidence type="ECO:0000256" key="8">
    <source>
        <dbReference type="SAM" id="MobiDB-lite"/>
    </source>
</evidence>
<dbReference type="Gene3D" id="3.30.460.10">
    <property type="entry name" value="Beta Polymerase, domain 2"/>
    <property type="match status" value="2"/>
</dbReference>
<evidence type="ECO:0000313" key="12">
    <source>
        <dbReference type="Proteomes" id="UP000199497"/>
    </source>
</evidence>
<sequence>MGALPGGDQLSRSLKEKPHGRIPTTAASDYGTGMAQANWQRSGAVPSPARYGFSDVERAENQLRAAGWWGDSGPLPEAEAVLETLSRTPDPDLALHSVDRLRESLGRQWGELVERLTSEAGLRARLLAVLGYSSALADHLVAHPDDWRRLGGEDVRWRGVDEFSAELLYSVGAVDSPSPEGGVPERPLATVDSTAAVAPLRAAYRGLLLEIAAVDLAGVVDPNLTAPSYEEVTGWLSDAAVAALRAAWAVAASELSGQHTPRLSVIAMGKCGGRELNYVSDVDVVFVADAEEDVAPATRLASTLMRVAGAAFFDVDAALRPEGKAGALVRTLDGHLSYYRRWARTWEFQALLKARPVAGDVELGERYSEALRPLVWTAAEREDFVADVRSMRQRVEHHVPTEQADRELKLGRGGLRDVEFAVQLLQLVHGRGDENIRSRCTMEALRALGERGYVARSDSGGMADSYAFLRRVEHRLQLRRLRRTHLFPSSTERTTLHRLARSLGLRSQGSQEAADVLLGEYRKHSNRVRRLHEKLFYRPLLESVAKVPTEALRLTTGAAVDRLAALGYTSPEGALRHIAALTSGMTRRASIQGTLLPVLLDLLGRTPDPDGGLLAYRNVSEALADTPWYLRLLRDEAVVAERLAFLLGTSKLVPELLVRAPEVLRLLADTSELSGRDPDEVAGSLCSAVSRHVDPERAASAARSLRRHELLRVAAGDLLGVLPPHDVFAALSSVWVAVLQATLDAAIRDVAARSEWSGPNGVVSGAELPARIAVIGMGRLGGAELGYGSDADVMFVCEPEGGVRDSTAVRFATAVVEQVRRVLGKPSQDPPLEVDTDLRPEGRSGPLVRTLDSYLNYYQRWAQVWEAQALLRARPVAGDAELGERFRAAVDPIRYPRGGLDLTKVREIRRVKARVDAERLPRGADPTTHTKLGRGGLADVEWTLQLLQLRFADEFPELRTTSTVAGLHASIRAGLLSEEDATTLENAWTLAMRARNAVMLVRGKGSDQLPKHSRELNAVAAALGYPAGSDAGQVLDDYLRATRRARAVVERVFYEDSPR</sequence>
<dbReference type="EC" id="2.7.7.42" evidence="7"/>
<dbReference type="GO" id="GO:0016874">
    <property type="term" value="F:ligase activity"/>
    <property type="evidence" value="ECO:0007669"/>
    <property type="project" value="UniProtKB-KW"/>
</dbReference>
<keyword evidence="5 7" id="KW-0460">Magnesium</keyword>
<evidence type="ECO:0000256" key="4">
    <source>
        <dbReference type="ARBA" id="ARBA00022840"/>
    </source>
</evidence>
<dbReference type="PANTHER" id="PTHR30621">
    <property type="entry name" value="GLUTAMINE SYNTHETASE ADENYLYLTRANSFERASE"/>
    <property type="match status" value="1"/>
</dbReference>
<dbReference type="GO" id="GO:0008882">
    <property type="term" value="F:[glutamate-ammonia-ligase] adenylyltransferase activity"/>
    <property type="evidence" value="ECO:0007669"/>
    <property type="project" value="UniProtKB-UniRule"/>
</dbReference>
<dbReference type="EMBL" id="FNJR01000005">
    <property type="protein sequence ID" value="SDP52190.1"/>
    <property type="molecule type" value="Genomic_DNA"/>
</dbReference>
<dbReference type="NCBIfam" id="NF010707">
    <property type="entry name" value="PRK14109.1"/>
    <property type="match status" value="1"/>
</dbReference>
<evidence type="ECO:0000256" key="3">
    <source>
        <dbReference type="ARBA" id="ARBA00022741"/>
    </source>
</evidence>
<dbReference type="SUPFAM" id="SSF81593">
    <property type="entry name" value="Nucleotidyltransferase substrate binding subunit/domain"/>
    <property type="match status" value="2"/>
</dbReference>
<keyword evidence="2 7" id="KW-0548">Nucleotidyltransferase</keyword>
<comment type="function">
    <text evidence="7">Involved in the regulation of glutamine synthetase GlnA, a key enzyme in the process to assimilate ammonia. When cellular nitrogen levels are high, the C-terminal adenylyl transferase (AT) inactivates GlnA by covalent transfer of an adenylyl group from ATP to specific tyrosine residue of GlnA, thus reducing its activity. Conversely, when nitrogen levels are low, the N-terminal adenylyl removase (AR) activates GlnA by removing the adenylyl group by phosphorolysis, increasing its activity. The regulatory region of GlnE binds the signal transduction protein PII (GlnB) which indicates the nitrogen status of the cell.</text>
</comment>
<feature type="domain" description="PII-uridylyltransferase/Glutamine-synthetase adenylyltransferase" evidence="10">
    <location>
        <begin position="389"/>
        <end position="536"/>
    </location>
</feature>
<evidence type="ECO:0000259" key="10">
    <source>
        <dbReference type="Pfam" id="PF08335"/>
    </source>
</evidence>
<dbReference type="STRING" id="405564.SAMN04487905_1055"/>
<dbReference type="HAMAP" id="MF_00802">
    <property type="entry name" value="GlnE"/>
    <property type="match status" value="1"/>
</dbReference>
<dbReference type="GO" id="GO:0000820">
    <property type="term" value="P:regulation of glutamine family amino acid metabolic process"/>
    <property type="evidence" value="ECO:0007669"/>
    <property type="project" value="UniProtKB-UniRule"/>
</dbReference>
<reference evidence="12" key="1">
    <citation type="submission" date="2016-10" db="EMBL/GenBank/DDBJ databases">
        <authorList>
            <person name="Varghese N."/>
            <person name="Submissions S."/>
        </authorList>
    </citation>
    <scope>NUCLEOTIDE SEQUENCE [LARGE SCALE GENOMIC DNA]</scope>
    <source>
        <strain evidence="12">DSM 46732</strain>
    </source>
</reference>
<keyword evidence="3 7" id="KW-0547">Nucleotide-binding</keyword>
<keyword evidence="1 7" id="KW-0808">Transferase</keyword>
<dbReference type="InterPro" id="IPR013546">
    <property type="entry name" value="PII_UdlTrfase/GS_AdlTrfase"/>
</dbReference>
<keyword evidence="4 7" id="KW-0067">ATP-binding</keyword>
<evidence type="ECO:0000259" key="9">
    <source>
        <dbReference type="Pfam" id="PF03710"/>
    </source>
</evidence>
<evidence type="ECO:0000256" key="1">
    <source>
        <dbReference type="ARBA" id="ARBA00022679"/>
    </source>
</evidence>
<comment type="catalytic activity">
    <reaction evidence="7">
        <text>[glutamine synthetase]-L-tyrosine + ATP = [glutamine synthetase]-O(4)-(5'-adenylyl)-L-tyrosine + diphosphate</text>
        <dbReference type="Rhea" id="RHEA:18589"/>
        <dbReference type="Rhea" id="RHEA-COMP:10660"/>
        <dbReference type="Rhea" id="RHEA-COMP:10661"/>
        <dbReference type="ChEBI" id="CHEBI:30616"/>
        <dbReference type="ChEBI" id="CHEBI:33019"/>
        <dbReference type="ChEBI" id="CHEBI:46858"/>
        <dbReference type="ChEBI" id="CHEBI:83624"/>
        <dbReference type="EC" id="2.7.7.42"/>
    </reaction>
</comment>
<dbReference type="Pfam" id="PF08335">
    <property type="entry name" value="GlnD_UR_UTase"/>
    <property type="match status" value="2"/>
</dbReference>
<name>A0A1H0TEV0_9ACTN</name>
<evidence type="ECO:0000256" key="6">
    <source>
        <dbReference type="ARBA" id="ARBA00023268"/>
    </source>
</evidence>
<feature type="domain" description="Glutamate-ammonia ligase adenylyltransferase repeated" evidence="9">
    <location>
        <begin position="641"/>
        <end position="887"/>
    </location>
</feature>
<feature type="domain" description="PII-uridylyltransferase/Glutamine-synthetase adenylyltransferase" evidence="10">
    <location>
        <begin position="928"/>
        <end position="1052"/>
    </location>
</feature>
<dbReference type="SUPFAM" id="SSF81301">
    <property type="entry name" value="Nucleotidyltransferase"/>
    <property type="match status" value="2"/>
</dbReference>
<protein>
    <recommendedName>
        <fullName evidence="7">Bifunctional glutamine synthetase adenylyltransferase/adenylyl-removing enzyme</fullName>
    </recommendedName>
    <alternativeName>
        <fullName evidence="7">ATP:glutamine synthetase adenylyltransferase</fullName>
    </alternativeName>
    <alternativeName>
        <fullName evidence="7">ATase</fullName>
    </alternativeName>
    <domain>
        <recommendedName>
            <fullName evidence="7">Glutamine synthetase adenylyl-L-tyrosine phosphorylase</fullName>
            <ecNumber evidence="7">2.7.7.89</ecNumber>
        </recommendedName>
        <alternativeName>
            <fullName evidence="7">Adenylyl removase</fullName>
            <shortName evidence="7">AR</shortName>
            <shortName evidence="7">AT-N</shortName>
        </alternativeName>
    </domain>
    <domain>
        <recommendedName>
            <fullName evidence="7">Glutamine synthetase adenylyl transferase</fullName>
            <ecNumber evidence="7">2.7.7.42</ecNumber>
        </recommendedName>
        <alternativeName>
            <fullName evidence="7">Adenylyl transferase</fullName>
            <shortName evidence="7">AT</shortName>
            <shortName evidence="7">AT-C</shortName>
        </alternativeName>
    </domain>
</protein>
<feature type="region of interest" description="Adenylyl removase" evidence="7">
    <location>
        <begin position="1"/>
        <end position="540"/>
    </location>
</feature>
<dbReference type="CDD" id="cd05401">
    <property type="entry name" value="NT_GlnE_GlnD_like"/>
    <property type="match status" value="2"/>
</dbReference>
<dbReference type="AlphaFoldDB" id="A0A1H0TEV0"/>
<dbReference type="GO" id="GO:0005829">
    <property type="term" value="C:cytosol"/>
    <property type="evidence" value="ECO:0007669"/>
    <property type="project" value="TreeGrafter"/>
</dbReference>
<accession>A0A1H0TEV0</accession>
<dbReference type="Pfam" id="PF03710">
    <property type="entry name" value="GlnE"/>
    <property type="match status" value="2"/>
</dbReference>
<gene>
    <name evidence="7" type="primary">glnE</name>
    <name evidence="11" type="ORF">SAMN04487905_1055</name>
</gene>
<dbReference type="EC" id="2.7.7.89" evidence="7"/>
<dbReference type="GO" id="GO:0005524">
    <property type="term" value="F:ATP binding"/>
    <property type="evidence" value="ECO:0007669"/>
    <property type="project" value="UniProtKB-UniRule"/>
</dbReference>
<keyword evidence="12" id="KW-1185">Reference proteome</keyword>
<dbReference type="Gene3D" id="1.20.120.330">
    <property type="entry name" value="Nucleotidyltransferases domain 2"/>
    <property type="match status" value="2"/>
</dbReference>
<feature type="region of interest" description="Adenylyl transferase" evidence="7">
    <location>
        <begin position="548"/>
        <end position="1059"/>
    </location>
</feature>
<dbReference type="InterPro" id="IPR005190">
    <property type="entry name" value="GlnE_rpt_dom"/>
</dbReference>
<dbReference type="InterPro" id="IPR043519">
    <property type="entry name" value="NT_sf"/>
</dbReference>
<comment type="cofactor">
    <cofactor evidence="7">
        <name>Mg(2+)</name>
        <dbReference type="ChEBI" id="CHEBI:18420"/>
    </cofactor>
</comment>